<sequence length="44" mass="5394">MSSEQELLAKWRDLLKERQDEVLDFVEFLHVKTVKPQHLYRLQP</sequence>
<evidence type="ECO:0000313" key="1">
    <source>
        <dbReference type="EMBL" id="RUS95250.1"/>
    </source>
</evidence>
<protein>
    <recommendedName>
        <fullName evidence="3">DUF2281 domain-containing protein</fullName>
    </recommendedName>
</protein>
<keyword evidence="2" id="KW-1185">Reference proteome</keyword>
<comment type="caution">
    <text evidence="1">The sequence shown here is derived from an EMBL/GenBank/DDBJ whole genome shotgun (WGS) entry which is preliminary data.</text>
</comment>
<evidence type="ECO:0000313" key="2">
    <source>
        <dbReference type="Proteomes" id="UP000271624"/>
    </source>
</evidence>
<reference evidence="1" key="2">
    <citation type="journal article" date="2019" name="Genome Biol. Evol.">
        <title>Day and night: Metabolic profiles and evolutionary relationships of six axenic non-marine cyanobacteria.</title>
        <authorList>
            <person name="Will S.E."/>
            <person name="Henke P."/>
            <person name="Boedeker C."/>
            <person name="Huang S."/>
            <person name="Brinkmann H."/>
            <person name="Rohde M."/>
            <person name="Jarek M."/>
            <person name="Friedl T."/>
            <person name="Seufert S."/>
            <person name="Schumacher M."/>
            <person name="Overmann J."/>
            <person name="Neumann-Schaal M."/>
            <person name="Petersen J."/>
        </authorList>
    </citation>
    <scope>NUCLEOTIDE SEQUENCE [LARGE SCALE GENOMIC DNA]</scope>
    <source>
        <strain evidence="1">PCC 7102</strain>
    </source>
</reference>
<reference evidence="1" key="1">
    <citation type="submission" date="2018-12" db="EMBL/GenBank/DDBJ databases">
        <authorList>
            <person name="Will S."/>
            <person name="Neumann-Schaal M."/>
            <person name="Henke P."/>
        </authorList>
    </citation>
    <scope>NUCLEOTIDE SEQUENCE</scope>
    <source>
        <strain evidence="1">PCC 7102</strain>
    </source>
</reference>
<dbReference type="RefSeq" id="WP_267901233.1">
    <property type="nucleotide sequence ID" value="NZ_RSCL01000043.1"/>
</dbReference>
<proteinExistence type="predicted"/>
<gene>
    <name evidence="1" type="ORF">DSM106972_091270</name>
</gene>
<dbReference type="EMBL" id="RSCL01000043">
    <property type="protein sequence ID" value="RUS95250.1"/>
    <property type="molecule type" value="Genomic_DNA"/>
</dbReference>
<accession>A0A3S1BUU0</accession>
<dbReference type="AlphaFoldDB" id="A0A3S1BUU0"/>
<name>A0A3S1BUU0_9CYAN</name>
<organism evidence="1 2">
    <name type="scientific">Dulcicalothrix desertica PCC 7102</name>
    <dbReference type="NCBI Taxonomy" id="232991"/>
    <lineage>
        <taxon>Bacteria</taxon>
        <taxon>Bacillati</taxon>
        <taxon>Cyanobacteriota</taxon>
        <taxon>Cyanophyceae</taxon>
        <taxon>Nostocales</taxon>
        <taxon>Calotrichaceae</taxon>
        <taxon>Dulcicalothrix</taxon>
    </lineage>
</organism>
<dbReference type="Proteomes" id="UP000271624">
    <property type="component" value="Unassembled WGS sequence"/>
</dbReference>
<evidence type="ECO:0008006" key="3">
    <source>
        <dbReference type="Google" id="ProtNLM"/>
    </source>
</evidence>